<comment type="subcellular location">
    <subcellularLocation>
        <location evidence="1">Cytoplasm</location>
    </subcellularLocation>
</comment>
<dbReference type="CDD" id="cd02440">
    <property type="entry name" value="AdoMet_MTases"/>
    <property type="match status" value="1"/>
</dbReference>
<dbReference type="SUPFAM" id="SSF53335">
    <property type="entry name" value="S-adenosyl-L-methionine-dependent methyltransferases"/>
    <property type="match status" value="1"/>
</dbReference>
<dbReference type="AlphaFoldDB" id="A0A4R5BM78"/>
<keyword evidence="7 13" id="KW-0808">Transferase</keyword>
<keyword evidence="6 13" id="KW-0489">Methyltransferase</keyword>
<sequence>MDRASHRTTHSGGHRRCAHTRGDHDMSDTDERADDLRRALVAELTKAGSLRDPRWTAAFEHVPRHAFVPRFLGRQPDGTFTPVDGTAPARRREWLEQVYTDEPLITEVDGTFSVSSSSQPSLMAEMLEALEITGPERVLEIGTGTGYNAGLLCAGLGSDEQVVSVDIAAELVETARGRLSALGYQPTLVTVDGAAGYPGGAPYDRIIATCSLPEVPRAWLAQVRDGGLILVNLYRELGGGALARLRVEEGCASGRFMPFFGGFMPTRTYPRVPASELLEALRVRTEHGEDEGTTRPASVGADALTDETFGMLAALCVNAEQLWLLPDDAPEQFWLLDHSGSWANQTTDADGALTVTQGGPARLWDQLEAVHREWITLSRPPREEYGLTVAPNGDHVLWHMSPDGPSWPL</sequence>
<reference evidence="13 14" key="1">
    <citation type="submission" date="2019-03" db="EMBL/GenBank/DDBJ databases">
        <title>Draft genome sequences of novel Actinobacteria.</title>
        <authorList>
            <person name="Sahin N."/>
            <person name="Ay H."/>
            <person name="Saygin H."/>
        </authorList>
    </citation>
    <scope>NUCLEOTIDE SEQUENCE [LARGE SCALE GENOMIC DNA]</scope>
    <source>
        <strain evidence="13 14">H3C3</strain>
    </source>
</reference>
<dbReference type="InterPro" id="IPR029063">
    <property type="entry name" value="SAM-dependent_MTases_sf"/>
</dbReference>
<dbReference type="Pfam" id="PF01135">
    <property type="entry name" value="PCMT"/>
    <property type="match status" value="1"/>
</dbReference>
<dbReference type="OrthoDB" id="3501659at2"/>
<evidence type="ECO:0000256" key="11">
    <source>
        <dbReference type="ARBA" id="ARBA00031350"/>
    </source>
</evidence>
<dbReference type="GO" id="GO:0032259">
    <property type="term" value="P:methylation"/>
    <property type="evidence" value="ECO:0007669"/>
    <property type="project" value="UniProtKB-KW"/>
</dbReference>
<evidence type="ECO:0000256" key="6">
    <source>
        <dbReference type="ARBA" id="ARBA00022603"/>
    </source>
</evidence>
<evidence type="ECO:0000256" key="7">
    <source>
        <dbReference type="ARBA" id="ARBA00022679"/>
    </source>
</evidence>
<accession>A0A4R5BM78</accession>
<protein>
    <recommendedName>
        <fullName evidence="4">Protein-L-isoaspartate O-methyltransferase</fullName>
        <ecNumber evidence="3">2.1.1.77</ecNumber>
    </recommendedName>
    <alternativeName>
        <fullName evidence="11">L-isoaspartyl protein carboxyl methyltransferase</fullName>
    </alternativeName>
    <alternativeName>
        <fullName evidence="9">Protein L-isoaspartyl methyltransferase</fullName>
    </alternativeName>
    <alternativeName>
        <fullName evidence="10">Protein-beta-aspartate methyltransferase</fullName>
    </alternativeName>
</protein>
<dbReference type="GO" id="GO:0004719">
    <property type="term" value="F:protein-L-isoaspartate (D-aspartate) O-methyltransferase activity"/>
    <property type="evidence" value="ECO:0007669"/>
    <property type="project" value="UniProtKB-EC"/>
</dbReference>
<dbReference type="Gene3D" id="3.40.50.150">
    <property type="entry name" value="Vaccinia Virus protein VP39"/>
    <property type="match status" value="1"/>
</dbReference>
<evidence type="ECO:0000256" key="1">
    <source>
        <dbReference type="ARBA" id="ARBA00004496"/>
    </source>
</evidence>
<keyword evidence="8" id="KW-0949">S-adenosyl-L-methionine</keyword>
<gene>
    <name evidence="13" type="ORF">E1298_17410</name>
</gene>
<evidence type="ECO:0000313" key="13">
    <source>
        <dbReference type="EMBL" id="TDD86413.1"/>
    </source>
</evidence>
<dbReference type="InterPro" id="IPR000682">
    <property type="entry name" value="PCMT"/>
</dbReference>
<evidence type="ECO:0000256" key="5">
    <source>
        <dbReference type="ARBA" id="ARBA00022490"/>
    </source>
</evidence>
<feature type="compositionally biased region" description="Basic residues" evidence="12">
    <location>
        <begin position="1"/>
        <end position="19"/>
    </location>
</feature>
<dbReference type="EC" id="2.1.1.77" evidence="3"/>
<keyword evidence="5" id="KW-0963">Cytoplasm</keyword>
<comment type="similarity">
    <text evidence="2">Belongs to the methyltransferase superfamily. L-isoaspartyl/D-aspartyl protein methyltransferase family.</text>
</comment>
<evidence type="ECO:0000256" key="9">
    <source>
        <dbReference type="ARBA" id="ARBA00030757"/>
    </source>
</evidence>
<feature type="compositionally biased region" description="Basic and acidic residues" evidence="12">
    <location>
        <begin position="20"/>
        <end position="30"/>
    </location>
</feature>
<name>A0A4R5BM78_9ACTN</name>
<evidence type="ECO:0000256" key="3">
    <source>
        <dbReference type="ARBA" id="ARBA00011890"/>
    </source>
</evidence>
<evidence type="ECO:0000256" key="4">
    <source>
        <dbReference type="ARBA" id="ARBA00013346"/>
    </source>
</evidence>
<evidence type="ECO:0000313" key="14">
    <source>
        <dbReference type="Proteomes" id="UP000294513"/>
    </source>
</evidence>
<dbReference type="Proteomes" id="UP000294513">
    <property type="component" value="Unassembled WGS sequence"/>
</dbReference>
<dbReference type="EMBL" id="SMKU01000080">
    <property type="protein sequence ID" value="TDD86413.1"/>
    <property type="molecule type" value="Genomic_DNA"/>
</dbReference>
<evidence type="ECO:0000256" key="10">
    <source>
        <dbReference type="ARBA" id="ARBA00031323"/>
    </source>
</evidence>
<evidence type="ECO:0000256" key="8">
    <source>
        <dbReference type="ARBA" id="ARBA00022691"/>
    </source>
</evidence>
<dbReference type="GO" id="GO:0005737">
    <property type="term" value="C:cytoplasm"/>
    <property type="evidence" value="ECO:0007669"/>
    <property type="project" value="UniProtKB-SubCell"/>
</dbReference>
<feature type="region of interest" description="Disordered" evidence="12">
    <location>
        <begin position="1"/>
        <end position="30"/>
    </location>
</feature>
<keyword evidence="14" id="KW-1185">Reference proteome</keyword>
<organism evidence="13 14">
    <name type="scientific">Actinomadura rubrisoli</name>
    <dbReference type="NCBI Taxonomy" id="2530368"/>
    <lineage>
        <taxon>Bacteria</taxon>
        <taxon>Bacillati</taxon>
        <taxon>Actinomycetota</taxon>
        <taxon>Actinomycetes</taxon>
        <taxon>Streptosporangiales</taxon>
        <taxon>Thermomonosporaceae</taxon>
        <taxon>Actinomadura</taxon>
    </lineage>
</organism>
<dbReference type="PANTHER" id="PTHR11579:SF0">
    <property type="entry name" value="PROTEIN-L-ISOASPARTATE(D-ASPARTATE) O-METHYLTRANSFERASE"/>
    <property type="match status" value="1"/>
</dbReference>
<comment type="caution">
    <text evidence="13">The sequence shown here is derived from an EMBL/GenBank/DDBJ whole genome shotgun (WGS) entry which is preliminary data.</text>
</comment>
<proteinExistence type="inferred from homology"/>
<evidence type="ECO:0000256" key="12">
    <source>
        <dbReference type="SAM" id="MobiDB-lite"/>
    </source>
</evidence>
<evidence type="ECO:0000256" key="2">
    <source>
        <dbReference type="ARBA" id="ARBA00005369"/>
    </source>
</evidence>
<dbReference type="PANTHER" id="PTHR11579">
    <property type="entry name" value="PROTEIN-L-ISOASPARTATE O-METHYLTRANSFERASE"/>
    <property type="match status" value="1"/>
</dbReference>